<dbReference type="PANTHER" id="PTHR22600:SF57">
    <property type="entry name" value="BETA-N-ACETYLHEXOSAMINIDASE"/>
    <property type="match status" value="1"/>
</dbReference>
<evidence type="ECO:0000256" key="3">
    <source>
        <dbReference type="ARBA" id="ARBA00012663"/>
    </source>
</evidence>
<keyword evidence="5 9" id="KW-0326">Glycosidase</keyword>
<evidence type="ECO:0000259" key="7">
    <source>
        <dbReference type="Pfam" id="PF00728"/>
    </source>
</evidence>
<sequence>MFSLTGNAQQVERAVSIIPEPVSVNKKGGHYVLPDEIVVSVPKGGETEYVNNLLKEKLSLAPGKKVTITENNSNANIELVLNSSRNEKIGDEGYELNVTNQKITLKANKPAGLHYGVQTLFQLLPPQIESDKFESNVSWQLPQIEIVDYPRVGWRGLMLDVSRHFFTVDEIKKYIDNMAKYKYNIFHWHLTDDEGWRIEIKSLPKLTEVGAWRTEQIGWFGGFSDPDPDAPKNYGGFYTQEEIKDIVKYALDRNIQIMPEVDVPGHSSAILAAYPELACFPESGDHFVRTGAPFLDWNTGGRPAAIYENTLNPANEKVYEYLDKIITELAELFPFDYIHTGGDEAPYTFWEKSSDVKELMARENLKNMAEVQSYFGHRVEEIILSKGKKMMGWDEILEGGISPTTALMSWRGVKYGIEASNSEHYVVMSPTNFVYLDYMQADVATEPRVYASLRLNQTYKFDPVPEGANAKYILGGQANLWTEQIYNIRQAEYMTWPRGFAAAESLWSPRENKDWDKFVSKTEDHFKRFDYAKTKYSPAIYDPSISVTKEGDDYYVTLTPEIKGLDIYTSFDASTPDNFYPKYTEAQKIPKDADIMRIITYRGDKPIGRLISIPVEDLRKRVR</sequence>
<dbReference type="KEGG" id="pbt:ING2E5B_0019"/>
<dbReference type="Pfam" id="PF02838">
    <property type="entry name" value="Glyco_hydro_20b"/>
    <property type="match status" value="1"/>
</dbReference>
<evidence type="ECO:0000256" key="6">
    <source>
        <dbReference type="PIRSR" id="PIRSR625705-1"/>
    </source>
</evidence>
<dbReference type="SUPFAM" id="SSF51445">
    <property type="entry name" value="(Trans)glycosidases"/>
    <property type="match status" value="1"/>
</dbReference>
<dbReference type="GO" id="GO:0005975">
    <property type="term" value="P:carbohydrate metabolic process"/>
    <property type="evidence" value="ECO:0007669"/>
    <property type="project" value="InterPro"/>
</dbReference>
<feature type="domain" description="Beta-hexosaminidase bacterial type N-terminal" evidence="8">
    <location>
        <begin position="16"/>
        <end position="149"/>
    </location>
</feature>
<accession>A0A098BXA1</accession>
<dbReference type="GO" id="GO:0016020">
    <property type="term" value="C:membrane"/>
    <property type="evidence" value="ECO:0007669"/>
    <property type="project" value="TreeGrafter"/>
</dbReference>
<comment type="similarity">
    <text evidence="2">Belongs to the glycosyl hydrolase 20 family.</text>
</comment>
<dbReference type="CDD" id="cd06563">
    <property type="entry name" value="GH20_chitobiase-like"/>
    <property type="match status" value="1"/>
</dbReference>
<dbReference type="GO" id="GO:0004563">
    <property type="term" value="F:beta-N-acetylhexosaminidase activity"/>
    <property type="evidence" value="ECO:0007669"/>
    <property type="project" value="UniProtKB-EC"/>
</dbReference>
<organism evidence="9 10">
    <name type="scientific">Fermentimonas caenicola</name>
    <dbReference type="NCBI Taxonomy" id="1562970"/>
    <lineage>
        <taxon>Bacteria</taxon>
        <taxon>Pseudomonadati</taxon>
        <taxon>Bacteroidota</taxon>
        <taxon>Bacteroidia</taxon>
        <taxon>Bacteroidales</taxon>
        <taxon>Dysgonomonadaceae</taxon>
        <taxon>Fermentimonas</taxon>
    </lineage>
</organism>
<dbReference type="Gene3D" id="3.30.379.10">
    <property type="entry name" value="Chitobiase/beta-hexosaminidase domain 2-like"/>
    <property type="match status" value="1"/>
</dbReference>
<keyword evidence="10" id="KW-1185">Reference proteome</keyword>
<comment type="catalytic activity">
    <reaction evidence="1">
        <text>Hydrolysis of terminal non-reducing N-acetyl-D-hexosamine residues in N-acetyl-beta-D-hexosaminides.</text>
        <dbReference type="EC" id="3.2.1.52"/>
    </reaction>
</comment>
<protein>
    <recommendedName>
        <fullName evidence="3">beta-N-acetylhexosaminidase</fullName>
        <ecNumber evidence="3">3.2.1.52</ecNumber>
    </recommendedName>
</protein>
<evidence type="ECO:0000256" key="2">
    <source>
        <dbReference type="ARBA" id="ARBA00006285"/>
    </source>
</evidence>
<reference evidence="9 10" key="1">
    <citation type="submission" date="2014-08" db="EMBL/GenBank/DDBJ databases">
        <authorList>
            <person name="Wibberg D."/>
        </authorList>
    </citation>
    <scope>NUCLEOTIDE SEQUENCE [LARGE SCALE GENOMIC DNA]</scope>
    <source>
        <strain evidence="10">ING2-E5B</strain>
    </source>
</reference>
<evidence type="ECO:0000256" key="4">
    <source>
        <dbReference type="ARBA" id="ARBA00022801"/>
    </source>
</evidence>
<dbReference type="EC" id="3.2.1.52" evidence="3"/>
<dbReference type="GO" id="GO:0030203">
    <property type="term" value="P:glycosaminoglycan metabolic process"/>
    <property type="evidence" value="ECO:0007669"/>
    <property type="project" value="TreeGrafter"/>
</dbReference>
<evidence type="ECO:0000256" key="1">
    <source>
        <dbReference type="ARBA" id="ARBA00001231"/>
    </source>
</evidence>
<keyword evidence="4 9" id="KW-0378">Hydrolase</keyword>
<dbReference type="PATRIC" id="fig|1562970.3.peg.18"/>
<proteinExistence type="inferred from homology"/>
<dbReference type="InterPro" id="IPR017853">
    <property type="entry name" value="GH"/>
</dbReference>
<dbReference type="InterPro" id="IPR025705">
    <property type="entry name" value="Beta_hexosaminidase_sua/sub"/>
</dbReference>
<evidence type="ECO:0000313" key="10">
    <source>
        <dbReference type="Proteomes" id="UP000032417"/>
    </source>
</evidence>
<dbReference type="InterPro" id="IPR015882">
    <property type="entry name" value="HEX_bac_N"/>
</dbReference>
<dbReference type="HOGENOM" id="CLU_007082_5_0_10"/>
<dbReference type="EMBL" id="LN515532">
    <property type="protein sequence ID" value="CEA14616.1"/>
    <property type="molecule type" value="Genomic_DNA"/>
</dbReference>
<dbReference type="SUPFAM" id="SSF55545">
    <property type="entry name" value="beta-N-acetylhexosaminidase-like domain"/>
    <property type="match status" value="1"/>
</dbReference>
<feature type="domain" description="Glycoside hydrolase family 20 catalytic" evidence="7">
    <location>
        <begin position="154"/>
        <end position="509"/>
    </location>
</feature>
<dbReference type="STRING" id="1562970.ING2E5B_0019"/>
<dbReference type="PRINTS" id="PR00738">
    <property type="entry name" value="GLHYDRLASE20"/>
</dbReference>
<feature type="active site" description="Proton donor" evidence="6">
    <location>
        <position position="344"/>
    </location>
</feature>
<gene>
    <name evidence="9" type="ORF">ING2E5B_0019</name>
</gene>
<dbReference type="Pfam" id="PF00728">
    <property type="entry name" value="Glyco_hydro_20"/>
    <property type="match status" value="1"/>
</dbReference>
<evidence type="ECO:0000313" key="9">
    <source>
        <dbReference type="EMBL" id="CEA14616.1"/>
    </source>
</evidence>
<dbReference type="AlphaFoldDB" id="A0A098BXA1"/>
<dbReference type="PANTHER" id="PTHR22600">
    <property type="entry name" value="BETA-HEXOSAMINIDASE"/>
    <property type="match status" value="1"/>
</dbReference>
<dbReference type="Gene3D" id="3.20.20.80">
    <property type="entry name" value="Glycosidases"/>
    <property type="match status" value="1"/>
</dbReference>
<name>A0A098BXA1_9BACT</name>
<dbReference type="InterPro" id="IPR015883">
    <property type="entry name" value="Glyco_hydro_20_cat"/>
</dbReference>
<evidence type="ECO:0000259" key="8">
    <source>
        <dbReference type="Pfam" id="PF02838"/>
    </source>
</evidence>
<dbReference type="Proteomes" id="UP000032417">
    <property type="component" value="Chromosome 1"/>
</dbReference>
<dbReference type="InterPro" id="IPR029018">
    <property type="entry name" value="Hex-like_dom2"/>
</dbReference>
<evidence type="ECO:0000256" key="5">
    <source>
        <dbReference type="ARBA" id="ARBA00023295"/>
    </source>
</evidence>